<accession>A0ACC2YPP2</accession>
<keyword evidence="2" id="KW-1185">Reference proteome</keyword>
<name>A0ACC2YPP2_9PEZI</name>
<dbReference type="EMBL" id="JAPDRP010000023">
    <property type="protein sequence ID" value="KAJ9637289.1"/>
    <property type="molecule type" value="Genomic_DNA"/>
</dbReference>
<dbReference type="Proteomes" id="UP001172680">
    <property type="component" value="Unassembled WGS sequence"/>
</dbReference>
<proteinExistence type="predicted"/>
<organism evidence="1 2">
    <name type="scientific">Coniosporium tulheliwenetii</name>
    <dbReference type="NCBI Taxonomy" id="3383036"/>
    <lineage>
        <taxon>Eukaryota</taxon>
        <taxon>Fungi</taxon>
        <taxon>Dikarya</taxon>
        <taxon>Ascomycota</taxon>
        <taxon>Pezizomycotina</taxon>
        <taxon>Dothideomycetes</taxon>
        <taxon>Dothideomycetes incertae sedis</taxon>
        <taxon>Coniosporium</taxon>
    </lineage>
</organism>
<gene>
    <name evidence="1" type="ORF">H2199_007576</name>
</gene>
<comment type="caution">
    <text evidence="1">The sequence shown here is derived from an EMBL/GenBank/DDBJ whole genome shotgun (WGS) entry which is preliminary data.</text>
</comment>
<evidence type="ECO:0000313" key="1">
    <source>
        <dbReference type="EMBL" id="KAJ9637289.1"/>
    </source>
</evidence>
<evidence type="ECO:0000313" key="2">
    <source>
        <dbReference type="Proteomes" id="UP001172680"/>
    </source>
</evidence>
<reference evidence="1" key="1">
    <citation type="submission" date="2022-10" db="EMBL/GenBank/DDBJ databases">
        <title>Culturing micro-colonial fungi from biological soil crusts in the Mojave desert and describing Neophaeococcomyces mojavensis, and introducing the new genera and species Taxawa tesnikishii.</title>
        <authorList>
            <person name="Kurbessoian T."/>
            <person name="Stajich J.E."/>
        </authorList>
    </citation>
    <scope>NUCLEOTIDE SEQUENCE</scope>
    <source>
        <strain evidence="1">JES_115</strain>
    </source>
</reference>
<protein>
    <submittedName>
        <fullName evidence="1">Uncharacterized protein</fullName>
    </submittedName>
</protein>
<sequence>MSGSTRRRASSSTSPTPIKPRFVLEEATKTFYDVDTQTHLLKNPASWVTTGLSRSVLGSKPAIVFPNPLNEASKSIIRAEGLDPEFMVGRLVSIERQDGMDVFGKVIGKVNVRPLSGDQMNGKG</sequence>